<name>A0AAE3NXH8_9RHOB</name>
<feature type="transmembrane region" description="Helical" evidence="1">
    <location>
        <begin position="56"/>
        <end position="83"/>
    </location>
</feature>
<reference evidence="2" key="1">
    <citation type="submission" date="2023-03" db="EMBL/GenBank/DDBJ databases">
        <title>Multiphase analysis and comparison of six strains from genera Psychromarinibacter, Lutimaribacter, and Maritimibacter, including a novel species: Psychromarinibacter sediminicola sp. nov.</title>
        <authorList>
            <person name="Wang Y.-H."/>
            <person name="Ye M.-Q."/>
            <person name="Du Z.-J."/>
        </authorList>
    </citation>
    <scope>NUCLEOTIDE SEQUENCE</scope>
    <source>
        <strain evidence="2">C21-152</strain>
    </source>
</reference>
<evidence type="ECO:0000313" key="2">
    <source>
        <dbReference type="EMBL" id="MDF0602760.1"/>
    </source>
</evidence>
<gene>
    <name evidence="2" type="ORF">P1J78_18625</name>
</gene>
<dbReference type="EMBL" id="JARGYC010000060">
    <property type="protein sequence ID" value="MDF0602760.1"/>
    <property type="molecule type" value="Genomic_DNA"/>
</dbReference>
<sequence length="174" mass="18132">MTADPRPALMAAFPDEHALCAAARALAGRPGMDAFTPYPVEGLAETLGMRRTRLPLAMLAGGMAGAVFVYALILYSVTIAYPINVGGRGLNAWPAYLMLAFEGGILGAALAGGFGLFRANGLPQLHDPVFATPGFTFARGGGFWLLVPLGGDTADALRARLTDLGGERVEEVPQ</sequence>
<feature type="transmembrane region" description="Helical" evidence="1">
    <location>
        <begin position="95"/>
        <end position="117"/>
    </location>
</feature>
<keyword evidence="3" id="KW-1185">Reference proteome</keyword>
<dbReference type="InterPro" id="IPR021776">
    <property type="entry name" value="ActD"/>
</dbReference>
<accession>A0AAE3NXH8</accession>
<organism evidence="2 3">
    <name type="scientific">Psychromarinibacter sediminicola</name>
    <dbReference type="NCBI Taxonomy" id="3033385"/>
    <lineage>
        <taxon>Bacteria</taxon>
        <taxon>Pseudomonadati</taxon>
        <taxon>Pseudomonadota</taxon>
        <taxon>Alphaproteobacteria</taxon>
        <taxon>Rhodobacterales</taxon>
        <taxon>Paracoccaceae</taxon>
        <taxon>Psychromarinibacter</taxon>
    </lineage>
</organism>
<dbReference type="AlphaFoldDB" id="A0AAE3NXH8"/>
<keyword evidence="1" id="KW-0812">Transmembrane</keyword>
<dbReference type="PANTHER" id="PTHR40394:SF2">
    <property type="entry name" value="QUINOL:CYTOCHROME C OXIDOREDUCTASE MEMBRANE PROTEIN"/>
    <property type="match status" value="1"/>
</dbReference>
<protein>
    <submittedName>
        <fullName evidence="2">DUF3341 domain-containing protein</fullName>
    </submittedName>
</protein>
<evidence type="ECO:0000256" key="1">
    <source>
        <dbReference type="SAM" id="Phobius"/>
    </source>
</evidence>
<evidence type="ECO:0000313" key="3">
    <source>
        <dbReference type="Proteomes" id="UP001220964"/>
    </source>
</evidence>
<dbReference type="Pfam" id="PF11821">
    <property type="entry name" value="ActD"/>
    <property type="match status" value="1"/>
</dbReference>
<dbReference type="RefSeq" id="WP_275568886.1">
    <property type="nucleotide sequence ID" value="NZ_JARGYC010000060.1"/>
</dbReference>
<keyword evidence="1" id="KW-1133">Transmembrane helix</keyword>
<comment type="caution">
    <text evidence="2">The sequence shown here is derived from an EMBL/GenBank/DDBJ whole genome shotgun (WGS) entry which is preliminary data.</text>
</comment>
<keyword evidence="1" id="KW-0472">Membrane</keyword>
<dbReference type="Proteomes" id="UP001220964">
    <property type="component" value="Unassembled WGS sequence"/>
</dbReference>
<proteinExistence type="predicted"/>
<dbReference type="PANTHER" id="PTHR40394">
    <property type="entry name" value="LIPOPROTEIN-RELATED"/>
    <property type="match status" value="1"/>
</dbReference>